<gene>
    <name evidence="1" type="ORF">EZS28_004325</name>
    <name evidence="2" type="ORF">EZS28_004330</name>
</gene>
<dbReference type="SUPFAM" id="SSF50969">
    <property type="entry name" value="YVTN repeat-like/Quinoprotein amine dehydrogenase"/>
    <property type="match status" value="1"/>
</dbReference>
<sequence length="282" mass="31631">MESLYIAANITNYIKTGSNNLNQINDKDVQQGYINIPANNMGITRNLFEQSSDNLRARKQSLAQMINLFDETKKNWEYRETMLKRKAKEEVDPNGICKYALSHYKHIKVQTENVNIQLFENVHIYLAFTNRTVLIVYIHPSEILKVISRGSPFTLVLYSASTNPSPNGLVAIASDTSVKFISSDGFAEVESQRIQLVQLLGQRQSVCLDPDGQIVTVTTSEGSVVNYIANFPTLNANYGHLLAYRSSLREVRVVDLNGWGTGDTPTEAVVVKIALEPTYYCV</sequence>
<dbReference type="PANTHER" id="PTHR14920">
    <property type="entry name" value="OSMOTIC AVOIDANCE ABNORMAL PROTEIN 1/WD REPEAT MEMBRANE PROTEIN"/>
    <property type="match status" value="1"/>
</dbReference>
<evidence type="ECO:0000313" key="1">
    <source>
        <dbReference type="EMBL" id="KAA6400143.1"/>
    </source>
</evidence>
<dbReference type="EMBL" id="SNRW01000613">
    <property type="protein sequence ID" value="KAA6400143.1"/>
    <property type="molecule type" value="Genomic_DNA"/>
</dbReference>
<accession>A0A5J4WZ73</accession>
<dbReference type="AlphaFoldDB" id="A0A5J4WZ73"/>
<evidence type="ECO:0000313" key="3">
    <source>
        <dbReference type="Proteomes" id="UP000324800"/>
    </source>
</evidence>
<protein>
    <submittedName>
        <fullName evidence="1">Uncharacterized protein</fullName>
    </submittedName>
</protein>
<evidence type="ECO:0000313" key="2">
    <source>
        <dbReference type="EMBL" id="KAA6400148.1"/>
    </source>
</evidence>
<dbReference type="GO" id="GO:0060271">
    <property type="term" value="P:cilium assembly"/>
    <property type="evidence" value="ECO:0007669"/>
    <property type="project" value="TreeGrafter"/>
</dbReference>
<dbReference type="GO" id="GO:0005929">
    <property type="term" value="C:cilium"/>
    <property type="evidence" value="ECO:0007669"/>
    <property type="project" value="TreeGrafter"/>
</dbReference>
<dbReference type="GO" id="GO:0035721">
    <property type="term" value="P:intraciliary retrograde transport"/>
    <property type="evidence" value="ECO:0007669"/>
    <property type="project" value="InterPro"/>
</dbReference>
<comment type="caution">
    <text evidence="1">The sequence shown here is derived from an EMBL/GenBank/DDBJ whole genome shotgun (WGS) entry which is preliminary data.</text>
</comment>
<dbReference type="EMBL" id="SNRW01000613">
    <property type="protein sequence ID" value="KAA6400148.1"/>
    <property type="molecule type" value="Genomic_DNA"/>
</dbReference>
<name>A0A5J4WZ73_9EUKA</name>
<reference evidence="1 3" key="1">
    <citation type="submission" date="2019-03" db="EMBL/GenBank/DDBJ databases">
        <title>Single cell metagenomics reveals metabolic interactions within the superorganism composed of flagellate Streblomastix strix and complex community of Bacteroidetes bacteria on its surface.</title>
        <authorList>
            <person name="Treitli S.C."/>
            <person name="Kolisko M."/>
            <person name="Husnik F."/>
            <person name="Keeling P."/>
            <person name="Hampl V."/>
        </authorList>
    </citation>
    <scope>NUCLEOTIDE SEQUENCE [LARGE SCALE GENOMIC DNA]</scope>
    <source>
        <strain evidence="1">ST1C</strain>
    </source>
</reference>
<dbReference type="Proteomes" id="UP000324800">
    <property type="component" value="Unassembled WGS sequence"/>
</dbReference>
<dbReference type="InterPro" id="IPR040379">
    <property type="entry name" value="WDR19/dyf-2"/>
</dbReference>
<dbReference type="InterPro" id="IPR011044">
    <property type="entry name" value="Quino_amine_DH_bsu"/>
</dbReference>
<dbReference type="PANTHER" id="PTHR14920:SF0">
    <property type="entry name" value="WD REPEAT DOMAIN 19"/>
    <property type="match status" value="1"/>
</dbReference>
<organism evidence="1 3">
    <name type="scientific">Streblomastix strix</name>
    <dbReference type="NCBI Taxonomy" id="222440"/>
    <lineage>
        <taxon>Eukaryota</taxon>
        <taxon>Metamonada</taxon>
        <taxon>Preaxostyla</taxon>
        <taxon>Oxymonadida</taxon>
        <taxon>Streblomastigidae</taxon>
        <taxon>Streblomastix</taxon>
    </lineage>
</organism>
<proteinExistence type="predicted"/>
<dbReference type="OrthoDB" id="10250638at2759"/>
<dbReference type="GO" id="GO:0030991">
    <property type="term" value="C:intraciliary transport particle A"/>
    <property type="evidence" value="ECO:0007669"/>
    <property type="project" value="TreeGrafter"/>
</dbReference>